<evidence type="ECO:0000256" key="1">
    <source>
        <dbReference type="ARBA" id="ARBA00004123"/>
    </source>
</evidence>
<keyword evidence="2" id="KW-0479">Metal-binding</keyword>
<dbReference type="PROSITE" id="PS00463">
    <property type="entry name" value="ZN2_CY6_FUNGAL_1"/>
    <property type="match status" value="1"/>
</dbReference>
<dbReference type="GO" id="GO:0008270">
    <property type="term" value="F:zinc ion binding"/>
    <property type="evidence" value="ECO:0007669"/>
    <property type="project" value="InterPro"/>
</dbReference>
<dbReference type="SMART" id="SM00906">
    <property type="entry name" value="Fungal_trans"/>
    <property type="match status" value="1"/>
</dbReference>
<organism evidence="8 9">
    <name type="scientific">Hyaloscypha variabilis (strain UAMH 11265 / GT02V1 / F)</name>
    <name type="common">Meliniomyces variabilis</name>
    <dbReference type="NCBI Taxonomy" id="1149755"/>
    <lineage>
        <taxon>Eukaryota</taxon>
        <taxon>Fungi</taxon>
        <taxon>Dikarya</taxon>
        <taxon>Ascomycota</taxon>
        <taxon>Pezizomycotina</taxon>
        <taxon>Leotiomycetes</taxon>
        <taxon>Helotiales</taxon>
        <taxon>Hyaloscyphaceae</taxon>
        <taxon>Hyaloscypha</taxon>
        <taxon>Hyaloscypha variabilis</taxon>
    </lineage>
</organism>
<dbReference type="AlphaFoldDB" id="A0A2J6S5M4"/>
<sequence length="617" mass="68458">METGPIDGQNEDSSRSSGAGQAKSSTAPKKIACLVCRAKKMRCDGAMPFCGYCTSHSHNCQYATSRQKTGPKKGYLRSLESRLGMTHALMRAERLFDRIPDAGLEACTSNAVHGVASATPMATGTRGSSSTADQTTSPHSSGSGSVDLSKIPTALAFTTNSHLTDSYPSGECINELHQIYFSKIHPNIPIVHEQRYLSTSLSVSSGAIPACLRYIIWSSAAAISDKYRQDENELYRRARELVQADEMSSYGESAVSLAHCQTWLLIGHYEIKRVLFPRAWLSVGKAVRLAQMLQLFRLDDPMINLKRIVHPPRDWAELEECRHVFWMAFCLDRFASMGTGWPTILDEEDIITNLPLSNESIDSNAPIRSTTLQQACKFENVESLSAQSIVIILGSIAGKNLKHLKRASRIGTSGQSYDFWDAHQDMDTSLLNLGLALPEHLRLPLGIEKPNVVFIHLMLHALTICLHQMAALKAQKSGNLGRLGTESKERCVASALAITSGMRQANHIDIATMHIYTPFCLFVAARILAERVQFQPSISEYRHALMFLRQVLERLKKTNPLAEIFLVQLRLAERAKEQREDGNNDSQDKAQGDLRSSLSFTHSFQYVPDLISLSPHE</sequence>
<protein>
    <recommendedName>
        <fullName evidence="7">Zn(2)-C6 fungal-type domain-containing protein</fullName>
    </recommendedName>
</protein>
<evidence type="ECO:0000313" key="9">
    <source>
        <dbReference type="Proteomes" id="UP000235786"/>
    </source>
</evidence>
<proteinExistence type="predicted"/>
<dbReference type="InterPro" id="IPR050815">
    <property type="entry name" value="TF_fung"/>
</dbReference>
<name>A0A2J6S5M4_HYAVF</name>
<dbReference type="GO" id="GO:0003677">
    <property type="term" value="F:DNA binding"/>
    <property type="evidence" value="ECO:0007669"/>
    <property type="project" value="InterPro"/>
</dbReference>
<evidence type="ECO:0000256" key="4">
    <source>
        <dbReference type="ARBA" id="ARBA00023163"/>
    </source>
</evidence>
<dbReference type="PANTHER" id="PTHR47338">
    <property type="entry name" value="ZN(II)2CYS6 TRANSCRIPTION FACTOR (EUROFUNG)-RELATED"/>
    <property type="match status" value="1"/>
</dbReference>
<evidence type="ECO:0000256" key="6">
    <source>
        <dbReference type="SAM" id="MobiDB-lite"/>
    </source>
</evidence>
<feature type="region of interest" description="Disordered" evidence="6">
    <location>
        <begin position="1"/>
        <end position="23"/>
    </location>
</feature>
<dbReference type="Gene3D" id="4.10.240.10">
    <property type="entry name" value="Zn(2)-C6 fungal-type DNA-binding domain"/>
    <property type="match status" value="1"/>
</dbReference>
<feature type="domain" description="Zn(2)-C6 fungal-type" evidence="7">
    <location>
        <begin position="32"/>
        <end position="62"/>
    </location>
</feature>
<dbReference type="SMART" id="SM00066">
    <property type="entry name" value="GAL4"/>
    <property type="match status" value="1"/>
</dbReference>
<dbReference type="STRING" id="1149755.A0A2J6S5M4"/>
<keyword evidence="3" id="KW-0805">Transcription regulation</keyword>
<gene>
    <name evidence="8" type="ORF">L207DRAFT_417516</name>
</gene>
<feature type="region of interest" description="Disordered" evidence="6">
    <location>
        <begin position="118"/>
        <end position="147"/>
    </location>
</feature>
<evidence type="ECO:0000256" key="2">
    <source>
        <dbReference type="ARBA" id="ARBA00022723"/>
    </source>
</evidence>
<dbReference type="Pfam" id="PF04082">
    <property type="entry name" value="Fungal_trans"/>
    <property type="match status" value="1"/>
</dbReference>
<dbReference type="GO" id="GO:0006351">
    <property type="term" value="P:DNA-templated transcription"/>
    <property type="evidence" value="ECO:0007669"/>
    <property type="project" value="InterPro"/>
</dbReference>
<dbReference type="Proteomes" id="UP000235786">
    <property type="component" value="Unassembled WGS sequence"/>
</dbReference>
<evidence type="ECO:0000256" key="5">
    <source>
        <dbReference type="ARBA" id="ARBA00023242"/>
    </source>
</evidence>
<accession>A0A2J6S5M4</accession>
<dbReference type="GO" id="GO:0005634">
    <property type="term" value="C:nucleus"/>
    <property type="evidence" value="ECO:0007669"/>
    <property type="project" value="UniProtKB-SubCell"/>
</dbReference>
<keyword evidence="9" id="KW-1185">Reference proteome</keyword>
<dbReference type="CDD" id="cd00067">
    <property type="entry name" value="GAL4"/>
    <property type="match status" value="1"/>
</dbReference>
<keyword evidence="4" id="KW-0804">Transcription</keyword>
<dbReference type="PANTHER" id="PTHR47338:SF10">
    <property type="entry name" value="TRANSCRIPTION FACTOR DOMAIN-CONTAINING PROTEIN-RELATED"/>
    <property type="match status" value="1"/>
</dbReference>
<keyword evidence="5" id="KW-0539">Nucleus</keyword>
<reference evidence="8 9" key="1">
    <citation type="submission" date="2016-04" db="EMBL/GenBank/DDBJ databases">
        <title>A degradative enzymes factory behind the ericoid mycorrhizal symbiosis.</title>
        <authorList>
            <consortium name="DOE Joint Genome Institute"/>
            <person name="Martino E."/>
            <person name="Morin E."/>
            <person name="Grelet G."/>
            <person name="Kuo A."/>
            <person name="Kohler A."/>
            <person name="Daghino S."/>
            <person name="Barry K."/>
            <person name="Choi C."/>
            <person name="Cichocki N."/>
            <person name="Clum A."/>
            <person name="Copeland A."/>
            <person name="Hainaut M."/>
            <person name="Haridas S."/>
            <person name="Labutti K."/>
            <person name="Lindquist E."/>
            <person name="Lipzen A."/>
            <person name="Khouja H.-R."/>
            <person name="Murat C."/>
            <person name="Ohm R."/>
            <person name="Olson A."/>
            <person name="Spatafora J."/>
            <person name="Veneault-Fourrey C."/>
            <person name="Henrissat B."/>
            <person name="Grigoriev I."/>
            <person name="Martin F."/>
            <person name="Perotto S."/>
        </authorList>
    </citation>
    <scope>NUCLEOTIDE SEQUENCE [LARGE SCALE GENOMIC DNA]</scope>
    <source>
        <strain evidence="8 9">F</strain>
    </source>
</reference>
<dbReference type="OrthoDB" id="191139at2759"/>
<dbReference type="PROSITE" id="PS50048">
    <property type="entry name" value="ZN2_CY6_FUNGAL_2"/>
    <property type="match status" value="1"/>
</dbReference>
<evidence type="ECO:0000313" key="8">
    <source>
        <dbReference type="EMBL" id="PMD46073.1"/>
    </source>
</evidence>
<dbReference type="SUPFAM" id="SSF57701">
    <property type="entry name" value="Zn2/Cys6 DNA-binding domain"/>
    <property type="match status" value="1"/>
</dbReference>
<dbReference type="InterPro" id="IPR001138">
    <property type="entry name" value="Zn2Cys6_DnaBD"/>
</dbReference>
<dbReference type="InterPro" id="IPR007219">
    <property type="entry name" value="XnlR_reg_dom"/>
</dbReference>
<dbReference type="EMBL" id="KZ613939">
    <property type="protein sequence ID" value="PMD46073.1"/>
    <property type="molecule type" value="Genomic_DNA"/>
</dbReference>
<feature type="compositionally biased region" description="Polar residues" evidence="6">
    <location>
        <begin position="120"/>
        <end position="146"/>
    </location>
</feature>
<dbReference type="InterPro" id="IPR036864">
    <property type="entry name" value="Zn2-C6_fun-type_DNA-bd_sf"/>
</dbReference>
<evidence type="ECO:0000259" key="7">
    <source>
        <dbReference type="PROSITE" id="PS50048"/>
    </source>
</evidence>
<comment type="subcellular location">
    <subcellularLocation>
        <location evidence="1">Nucleus</location>
    </subcellularLocation>
</comment>
<evidence type="ECO:0000256" key="3">
    <source>
        <dbReference type="ARBA" id="ARBA00023015"/>
    </source>
</evidence>
<dbReference type="Pfam" id="PF00172">
    <property type="entry name" value="Zn_clus"/>
    <property type="match status" value="1"/>
</dbReference>
<dbReference type="GO" id="GO:0000981">
    <property type="term" value="F:DNA-binding transcription factor activity, RNA polymerase II-specific"/>
    <property type="evidence" value="ECO:0007669"/>
    <property type="project" value="InterPro"/>
</dbReference>
<dbReference type="CDD" id="cd12148">
    <property type="entry name" value="fungal_TF_MHR"/>
    <property type="match status" value="1"/>
</dbReference>